<proteinExistence type="predicted"/>
<name>A0A0F9KVV9_9ZZZZ</name>
<comment type="caution">
    <text evidence="1">The sequence shown here is derived from an EMBL/GenBank/DDBJ whole genome shotgun (WGS) entry which is preliminary data.</text>
</comment>
<dbReference type="AlphaFoldDB" id="A0A0F9KVV9"/>
<reference evidence="1" key="1">
    <citation type="journal article" date="2015" name="Nature">
        <title>Complex archaea that bridge the gap between prokaryotes and eukaryotes.</title>
        <authorList>
            <person name="Spang A."/>
            <person name="Saw J.H."/>
            <person name="Jorgensen S.L."/>
            <person name="Zaremba-Niedzwiedzka K."/>
            <person name="Martijn J."/>
            <person name="Lind A.E."/>
            <person name="van Eijk R."/>
            <person name="Schleper C."/>
            <person name="Guy L."/>
            <person name="Ettema T.J."/>
        </authorList>
    </citation>
    <scope>NUCLEOTIDE SEQUENCE</scope>
</reference>
<organism evidence="1">
    <name type="scientific">marine sediment metagenome</name>
    <dbReference type="NCBI Taxonomy" id="412755"/>
    <lineage>
        <taxon>unclassified sequences</taxon>
        <taxon>metagenomes</taxon>
        <taxon>ecological metagenomes</taxon>
    </lineage>
</organism>
<sequence length="166" mass="19576">MYDAGHLCLLIFAQSTWKENYAKKLLEYISSNFLSQLKPRSEQEGAQISWNEVYEDPLFEPPPTFNCQICSFLSEIFNKKKRNNDGMILFSHNVLDVIGFKAFFTPLIKNAKIKKLLFLELSIFNEEEFLKHKTLISQQVHSYEIFELVDNDRFENGTLYEILNYK</sequence>
<evidence type="ECO:0000313" key="1">
    <source>
        <dbReference type="EMBL" id="KKM85858.1"/>
    </source>
</evidence>
<dbReference type="EMBL" id="LAZR01007343">
    <property type="protein sequence ID" value="KKM85858.1"/>
    <property type="molecule type" value="Genomic_DNA"/>
</dbReference>
<protein>
    <submittedName>
        <fullName evidence="1">Uncharacterized protein</fullName>
    </submittedName>
</protein>
<accession>A0A0F9KVV9</accession>
<gene>
    <name evidence="1" type="ORF">LCGC14_1284800</name>
</gene>